<dbReference type="EMBL" id="JABWGV010000001">
    <property type="protein sequence ID" value="NVD44179.1"/>
    <property type="molecule type" value="Genomic_DNA"/>
</dbReference>
<dbReference type="NCBIfam" id="NF035944">
    <property type="entry name" value="PEPxxWA-CTERM"/>
    <property type="match status" value="1"/>
</dbReference>
<reference evidence="2 3" key="1">
    <citation type="submission" date="2020-06" db="EMBL/GenBank/DDBJ databases">
        <title>Altererythrobacter sp. HHU K3-1.</title>
        <authorList>
            <person name="Zhang D."/>
            <person name="Xue H."/>
        </authorList>
    </citation>
    <scope>NUCLEOTIDE SEQUENCE [LARGE SCALE GENOMIC DNA]</scope>
    <source>
        <strain evidence="2 3">HHU K3-1</strain>
    </source>
</reference>
<dbReference type="Pfam" id="PF07589">
    <property type="entry name" value="PEP-CTERM"/>
    <property type="match status" value="1"/>
</dbReference>
<dbReference type="InterPro" id="IPR013424">
    <property type="entry name" value="Ice-binding_C"/>
</dbReference>
<comment type="caution">
    <text evidence="2">The sequence shown here is derived from an EMBL/GenBank/DDBJ whole genome shotgun (WGS) entry which is preliminary data.</text>
</comment>
<dbReference type="Proteomes" id="UP000561438">
    <property type="component" value="Unassembled WGS sequence"/>
</dbReference>
<name>A0A850HAT5_9SPHN</name>
<protein>
    <submittedName>
        <fullName evidence="2">PEPxxWA-CTERM sorting domain-containing protein</fullName>
    </submittedName>
</protein>
<evidence type="ECO:0000313" key="3">
    <source>
        <dbReference type="Proteomes" id="UP000561438"/>
    </source>
</evidence>
<evidence type="ECO:0000313" key="2">
    <source>
        <dbReference type="EMBL" id="NVD44179.1"/>
    </source>
</evidence>
<dbReference type="NCBIfam" id="TIGR02595">
    <property type="entry name" value="PEP_CTERM"/>
    <property type="match status" value="1"/>
</dbReference>
<evidence type="ECO:0000259" key="1">
    <source>
        <dbReference type="Pfam" id="PF07589"/>
    </source>
</evidence>
<gene>
    <name evidence="2" type="ORF">HUV48_03985</name>
</gene>
<dbReference type="AlphaFoldDB" id="A0A850HAT5"/>
<organism evidence="2 3">
    <name type="scientific">Qipengyuania atrilutea</name>
    <dbReference type="NCBI Taxonomy" id="2744473"/>
    <lineage>
        <taxon>Bacteria</taxon>
        <taxon>Pseudomonadati</taxon>
        <taxon>Pseudomonadota</taxon>
        <taxon>Alphaproteobacteria</taxon>
        <taxon>Sphingomonadales</taxon>
        <taxon>Erythrobacteraceae</taxon>
        <taxon>Qipengyuania</taxon>
    </lineage>
</organism>
<sequence length="166" mass="17691">MSVIGTTNQTNTTVNFTSNEMLTVAASQGQARIEGVDGSLDNLTVTLADAMLSFTEFEFNLFDSLDNTTSVTITLSDGTMQTFDLSRNGQNFFGIRATDGDTLTSVSFATNGTGVGDVRQVRIGGISEMTAAVPEPATWALLLLGFGFVGGMMRKTKPAHVRVRYA</sequence>
<proteinExistence type="predicted"/>
<keyword evidence="3" id="KW-1185">Reference proteome</keyword>
<feature type="domain" description="Ice-binding protein C-terminal" evidence="1">
    <location>
        <begin position="132"/>
        <end position="154"/>
    </location>
</feature>
<accession>A0A850HAT5</accession>